<organism evidence="2 3">
    <name type="scientific">Acaromyces ingoldii</name>
    <dbReference type="NCBI Taxonomy" id="215250"/>
    <lineage>
        <taxon>Eukaryota</taxon>
        <taxon>Fungi</taxon>
        <taxon>Dikarya</taxon>
        <taxon>Basidiomycota</taxon>
        <taxon>Ustilaginomycotina</taxon>
        <taxon>Exobasidiomycetes</taxon>
        <taxon>Exobasidiales</taxon>
        <taxon>Cryptobasidiaceae</taxon>
        <taxon>Acaromyces</taxon>
    </lineage>
</organism>
<dbReference type="EMBL" id="KZ819634">
    <property type="protein sequence ID" value="PWN93574.1"/>
    <property type="molecule type" value="Genomic_DNA"/>
</dbReference>
<evidence type="ECO:0000256" key="1">
    <source>
        <dbReference type="SAM" id="MobiDB-lite"/>
    </source>
</evidence>
<feature type="compositionally biased region" description="Basic residues" evidence="1">
    <location>
        <begin position="133"/>
        <end position="143"/>
    </location>
</feature>
<keyword evidence="3" id="KW-1185">Reference proteome</keyword>
<feature type="compositionally biased region" description="Polar residues" evidence="1">
    <location>
        <begin position="71"/>
        <end position="96"/>
    </location>
</feature>
<name>A0A316YXU4_9BASI</name>
<evidence type="ECO:0000313" key="3">
    <source>
        <dbReference type="Proteomes" id="UP000245768"/>
    </source>
</evidence>
<feature type="compositionally biased region" description="Basic and acidic residues" evidence="1">
    <location>
        <begin position="188"/>
        <end position="199"/>
    </location>
</feature>
<accession>A0A316YXU4</accession>
<evidence type="ECO:0000313" key="2">
    <source>
        <dbReference type="EMBL" id="PWN93574.1"/>
    </source>
</evidence>
<dbReference type="Proteomes" id="UP000245768">
    <property type="component" value="Unassembled WGS sequence"/>
</dbReference>
<sequence length="199" mass="21414">MNWIAAFDPGSVAYEGQASTSAPTAGTVEPSPPRISAQAPEKQNAGPSRPRDAPGRVPPPKEQSKAFNRPPTVSSAPSRSEDTQPNEQSTSKTSNAPPLIASTKVKKPKTSSKTVPCEAKPSVTTNGEVKLSKSQRKKARRKQRMAEEELERDSRMDAFFAAQQQRSEGAPSAIRDLSKSAILTEQAHNVDDKSQVGKH</sequence>
<dbReference type="InParanoid" id="A0A316YXU4"/>
<dbReference type="RefSeq" id="XP_025380772.1">
    <property type="nucleotide sequence ID" value="XM_025520558.1"/>
</dbReference>
<proteinExistence type="predicted"/>
<feature type="region of interest" description="Disordered" evidence="1">
    <location>
        <begin position="1"/>
        <end position="199"/>
    </location>
</feature>
<gene>
    <name evidence="2" type="ORF">FA10DRAFT_264209</name>
</gene>
<dbReference type="GeneID" id="37042474"/>
<feature type="compositionally biased region" description="Basic and acidic residues" evidence="1">
    <location>
        <begin position="144"/>
        <end position="156"/>
    </location>
</feature>
<protein>
    <submittedName>
        <fullName evidence="2">Uncharacterized protein</fullName>
    </submittedName>
</protein>
<reference evidence="2 3" key="1">
    <citation type="journal article" date="2018" name="Mol. Biol. Evol.">
        <title>Broad Genomic Sampling Reveals a Smut Pathogenic Ancestry of the Fungal Clade Ustilaginomycotina.</title>
        <authorList>
            <person name="Kijpornyongpan T."/>
            <person name="Mondo S.J."/>
            <person name="Barry K."/>
            <person name="Sandor L."/>
            <person name="Lee J."/>
            <person name="Lipzen A."/>
            <person name="Pangilinan J."/>
            <person name="LaButti K."/>
            <person name="Hainaut M."/>
            <person name="Henrissat B."/>
            <person name="Grigoriev I.V."/>
            <person name="Spatafora J.W."/>
            <person name="Aime M.C."/>
        </authorList>
    </citation>
    <scope>NUCLEOTIDE SEQUENCE [LARGE SCALE GENOMIC DNA]</scope>
    <source>
        <strain evidence="2 3">MCA 4198</strain>
    </source>
</reference>
<dbReference type="AlphaFoldDB" id="A0A316YXU4"/>